<evidence type="ECO:0000313" key="3">
    <source>
        <dbReference type="EMBL" id="MBB5033335.1"/>
    </source>
</evidence>
<evidence type="ECO:0000313" key="4">
    <source>
        <dbReference type="Proteomes" id="UP000590740"/>
    </source>
</evidence>
<protein>
    <submittedName>
        <fullName evidence="3">Uncharacterized protein</fullName>
    </submittedName>
</protein>
<dbReference type="RefSeq" id="WP_184340249.1">
    <property type="nucleotide sequence ID" value="NZ_JACHIG010000005.1"/>
</dbReference>
<keyword evidence="2" id="KW-0732">Signal</keyword>
<dbReference type="Proteomes" id="UP000590740">
    <property type="component" value="Unassembled WGS sequence"/>
</dbReference>
<dbReference type="EMBL" id="JACHIG010000005">
    <property type="protein sequence ID" value="MBB5033335.1"/>
    <property type="molecule type" value="Genomic_DNA"/>
</dbReference>
<name>A0A7W8DKS4_9BACT</name>
<feature type="region of interest" description="Disordered" evidence="1">
    <location>
        <begin position="184"/>
        <end position="227"/>
    </location>
</feature>
<keyword evidence="4" id="KW-1185">Reference proteome</keyword>
<evidence type="ECO:0000256" key="1">
    <source>
        <dbReference type="SAM" id="MobiDB-lite"/>
    </source>
</evidence>
<gene>
    <name evidence="3" type="ORF">HNQ65_002918</name>
</gene>
<evidence type="ECO:0000256" key="2">
    <source>
        <dbReference type="SAM" id="SignalP"/>
    </source>
</evidence>
<proteinExistence type="predicted"/>
<feature type="signal peptide" evidence="2">
    <location>
        <begin position="1"/>
        <end position="24"/>
    </location>
</feature>
<reference evidence="3 4" key="1">
    <citation type="submission" date="2020-08" db="EMBL/GenBank/DDBJ databases">
        <title>Genomic Encyclopedia of Type Strains, Phase IV (KMG-IV): sequencing the most valuable type-strain genomes for metagenomic binning, comparative biology and taxonomic classification.</title>
        <authorList>
            <person name="Goeker M."/>
        </authorList>
    </citation>
    <scope>NUCLEOTIDE SEQUENCE [LARGE SCALE GENOMIC DNA]</scope>
    <source>
        <strain evidence="3 4">DSM 12252</strain>
    </source>
</reference>
<feature type="compositionally biased region" description="Basic and acidic residues" evidence="1">
    <location>
        <begin position="195"/>
        <end position="227"/>
    </location>
</feature>
<organism evidence="3 4">
    <name type="scientific">Prosthecobacter vanneervenii</name>
    <dbReference type="NCBI Taxonomy" id="48466"/>
    <lineage>
        <taxon>Bacteria</taxon>
        <taxon>Pseudomonadati</taxon>
        <taxon>Verrucomicrobiota</taxon>
        <taxon>Verrucomicrobiia</taxon>
        <taxon>Verrucomicrobiales</taxon>
        <taxon>Verrucomicrobiaceae</taxon>
        <taxon>Prosthecobacter</taxon>
    </lineage>
</organism>
<accession>A0A7W8DKS4</accession>
<feature type="compositionally biased region" description="Low complexity" evidence="1">
    <location>
        <begin position="184"/>
        <end position="194"/>
    </location>
</feature>
<sequence>MKPFPLIPHALVLTLAAGFMQAEAQAQTNAPALRPVLPRVSPAQEAEAPQLTANYRIVISAAAGEHSLGEISTQTCSASFQISGSLSTLQEAQPDDAAISLRGDFSEQADGTLKLSYALTSNALVPSSQVGNPGTANVQTTYRSTRHGGSGMLLLKPGQKYELMQVSGVAYTLSITPIETWPAAKPKATTPASKDSAEAGKERPSYTERDGPDPEMRKQYESLSDAAKERFRNRMRELFPQIKELPAEERRAQVRKLFDKVLAEDKAGTK</sequence>
<comment type="caution">
    <text evidence="3">The sequence shown here is derived from an EMBL/GenBank/DDBJ whole genome shotgun (WGS) entry which is preliminary data.</text>
</comment>
<dbReference type="AlphaFoldDB" id="A0A7W8DKS4"/>
<feature type="chain" id="PRO_5030791704" evidence="2">
    <location>
        <begin position="25"/>
        <end position="270"/>
    </location>
</feature>